<dbReference type="EMBL" id="FPJE01000007">
    <property type="protein sequence ID" value="SFW43779.1"/>
    <property type="molecule type" value="Genomic_DNA"/>
</dbReference>
<proteinExistence type="predicted"/>
<name>A0A1K1P8J5_9FLAO</name>
<accession>A0A1K1P8J5</accession>
<dbReference type="Proteomes" id="UP000182248">
    <property type="component" value="Unassembled WGS sequence"/>
</dbReference>
<organism evidence="1 2">
    <name type="scientific">Sinomicrobium oceani</name>
    <dbReference type="NCBI Taxonomy" id="1150368"/>
    <lineage>
        <taxon>Bacteria</taxon>
        <taxon>Pseudomonadati</taxon>
        <taxon>Bacteroidota</taxon>
        <taxon>Flavobacteriia</taxon>
        <taxon>Flavobacteriales</taxon>
        <taxon>Flavobacteriaceae</taxon>
        <taxon>Sinomicrobium</taxon>
    </lineage>
</organism>
<keyword evidence="2" id="KW-1185">Reference proteome</keyword>
<evidence type="ECO:0000313" key="2">
    <source>
        <dbReference type="Proteomes" id="UP000182248"/>
    </source>
</evidence>
<dbReference type="AlphaFoldDB" id="A0A1K1P8J5"/>
<protein>
    <submittedName>
        <fullName evidence="1">Uncharacterized protein</fullName>
    </submittedName>
</protein>
<dbReference type="STRING" id="1150368.SAMN02927921_01680"/>
<evidence type="ECO:0000313" key="1">
    <source>
        <dbReference type="EMBL" id="SFW43779.1"/>
    </source>
</evidence>
<reference evidence="1 2" key="1">
    <citation type="submission" date="2016-11" db="EMBL/GenBank/DDBJ databases">
        <authorList>
            <person name="Jaros S."/>
            <person name="Januszkiewicz K."/>
            <person name="Wedrychowicz H."/>
        </authorList>
    </citation>
    <scope>NUCLEOTIDE SEQUENCE [LARGE SCALE GENOMIC DNA]</scope>
    <source>
        <strain evidence="1 2">CGMCC 1.12145</strain>
    </source>
</reference>
<sequence>MNKTRLMVKTAAFTDADVNMLQVIYSSKAPISCGRAPGIKFTPV</sequence>
<gene>
    <name evidence="1" type="ORF">SAMN02927921_01680</name>
</gene>